<evidence type="ECO:0000259" key="4">
    <source>
        <dbReference type="PROSITE" id="PS51371"/>
    </source>
</evidence>
<dbReference type="RefSeq" id="WP_206937941.1">
    <property type="nucleotide sequence ID" value="NZ_JAFLNF010000001.1"/>
</dbReference>
<gene>
    <name evidence="5" type="ORF">J0X15_02470</name>
</gene>
<dbReference type="InterPro" id="IPR044725">
    <property type="entry name" value="CBSX3_CBS_dom"/>
</dbReference>
<dbReference type="Pfam" id="PF00571">
    <property type="entry name" value="CBS"/>
    <property type="match status" value="2"/>
</dbReference>
<dbReference type="PANTHER" id="PTHR43080:SF2">
    <property type="entry name" value="CBS DOMAIN-CONTAINING PROTEIN"/>
    <property type="match status" value="1"/>
</dbReference>
<dbReference type="SUPFAM" id="SSF54631">
    <property type="entry name" value="CBS-domain pair"/>
    <property type="match status" value="1"/>
</dbReference>
<dbReference type="AlphaFoldDB" id="A0A939ELM5"/>
<evidence type="ECO:0000256" key="1">
    <source>
        <dbReference type="ARBA" id="ARBA00023122"/>
    </source>
</evidence>
<dbReference type="CDD" id="cd04623">
    <property type="entry name" value="CBS_pair_bac_euk"/>
    <property type="match status" value="1"/>
</dbReference>
<dbReference type="InterPro" id="IPR051257">
    <property type="entry name" value="Diverse_CBS-Domain"/>
</dbReference>
<dbReference type="EMBL" id="JAFLNF010000001">
    <property type="protein sequence ID" value="MBO0344072.1"/>
    <property type="molecule type" value="Genomic_DNA"/>
</dbReference>
<dbReference type="Proteomes" id="UP000664779">
    <property type="component" value="Unassembled WGS sequence"/>
</dbReference>
<proteinExistence type="predicted"/>
<feature type="compositionally biased region" description="Polar residues" evidence="3">
    <location>
        <begin position="19"/>
        <end position="31"/>
    </location>
</feature>
<sequence length="174" mass="18722">MAPSSYQQPSRGDKKPGKTVSQSVDTNMPSETSTVAKILERKGKVVISVRPGDTVATAVGILREKHIGALLVVDEAGALIGILSERDIVRKLAETPGQTLPQLVEGLMTRDVVTCDPADTLDSVLKGMNDGRFRHMPVIEAGKLAGMISIGDVVNQRLLELEYESLQMKQMIVG</sequence>
<name>A0A939ELM5_9HYPH</name>
<evidence type="ECO:0000313" key="5">
    <source>
        <dbReference type="EMBL" id="MBO0344072.1"/>
    </source>
</evidence>
<evidence type="ECO:0000256" key="2">
    <source>
        <dbReference type="PROSITE-ProRule" id="PRU00703"/>
    </source>
</evidence>
<feature type="domain" description="CBS" evidence="4">
    <location>
        <begin position="39"/>
        <end position="99"/>
    </location>
</feature>
<reference evidence="5" key="1">
    <citation type="submission" date="2021-03" db="EMBL/GenBank/DDBJ databases">
        <title>Roseibium sp. CAU 1637 isolated from Incheon.</title>
        <authorList>
            <person name="Kim W."/>
        </authorList>
    </citation>
    <scope>NUCLEOTIDE SEQUENCE</scope>
    <source>
        <strain evidence="5">CAU 1637</strain>
    </source>
</reference>
<feature type="region of interest" description="Disordered" evidence="3">
    <location>
        <begin position="1"/>
        <end position="31"/>
    </location>
</feature>
<keyword evidence="6" id="KW-1185">Reference proteome</keyword>
<dbReference type="PROSITE" id="PS51371">
    <property type="entry name" value="CBS"/>
    <property type="match status" value="2"/>
</dbReference>
<dbReference type="InterPro" id="IPR046342">
    <property type="entry name" value="CBS_dom_sf"/>
</dbReference>
<dbReference type="InterPro" id="IPR000644">
    <property type="entry name" value="CBS_dom"/>
</dbReference>
<dbReference type="SMART" id="SM00116">
    <property type="entry name" value="CBS"/>
    <property type="match status" value="2"/>
</dbReference>
<feature type="compositionally biased region" description="Polar residues" evidence="3">
    <location>
        <begin position="1"/>
        <end position="10"/>
    </location>
</feature>
<evidence type="ECO:0000313" key="6">
    <source>
        <dbReference type="Proteomes" id="UP000664779"/>
    </source>
</evidence>
<accession>A0A939ELM5</accession>
<comment type="caution">
    <text evidence="5">The sequence shown here is derived from an EMBL/GenBank/DDBJ whole genome shotgun (WGS) entry which is preliminary data.</text>
</comment>
<dbReference type="PANTHER" id="PTHR43080">
    <property type="entry name" value="CBS DOMAIN-CONTAINING PROTEIN CBSX3, MITOCHONDRIAL"/>
    <property type="match status" value="1"/>
</dbReference>
<dbReference type="Gene3D" id="3.10.580.10">
    <property type="entry name" value="CBS-domain"/>
    <property type="match status" value="1"/>
</dbReference>
<keyword evidence="1 2" id="KW-0129">CBS domain</keyword>
<feature type="domain" description="CBS" evidence="4">
    <location>
        <begin position="108"/>
        <end position="165"/>
    </location>
</feature>
<organism evidence="5 6">
    <name type="scientific">Roseibium limicola</name>
    <dbReference type="NCBI Taxonomy" id="2816037"/>
    <lineage>
        <taxon>Bacteria</taxon>
        <taxon>Pseudomonadati</taxon>
        <taxon>Pseudomonadota</taxon>
        <taxon>Alphaproteobacteria</taxon>
        <taxon>Hyphomicrobiales</taxon>
        <taxon>Stappiaceae</taxon>
        <taxon>Roseibium</taxon>
    </lineage>
</organism>
<evidence type="ECO:0000256" key="3">
    <source>
        <dbReference type="SAM" id="MobiDB-lite"/>
    </source>
</evidence>
<protein>
    <submittedName>
        <fullName evidence="5">CBS domain-containing protein</fullName>
    </submittedName>
</protein>